<evidence type="ECO:0000259" key="3">
    <source>
        <dbReference type="SMART" id="SM00382"/>
    </source>
</evidence>
<dbReference type="Pfam" id="PF23232">
    <property type="entry name" value="AAA_lid_13"/>
    <property type="match status" value="1"/>
</dbReference>
<feature type="compositionally biased region" description="Low complexity" evidence="2">
    <location>
        <begin position="87"/>
        <end position="101"/>
    </location>
</feature>
<dbReference type="Pfam" id="PF00004">
    <property type="entry name" value="AAA"/>
    <property type="match status" value="1"/>
</dbReference>
<dbReference type="GeneID" id="87889725"/>
<dbReference type="SMART" id="SM00382">
    <property type="entry name" value="AAA"/>
    <property type="match status" value="1"/>
</dbReference>
<dbReference type="InterPro" id="IPR003593">
    <property type="entry name" value="AAA+_ATPase"/>
</dbReference>
<reference evidence="4" key="1">
    <citation type="journal article" date="2023" name="Mol. Phylogenet. Evol.">
        <title>Genome-scale phylogeny and comparative genomics of the fungal order Sordariales.</title>
        <authorList>
            <person name="Hensen N."/>
            <person name="Bonometti L."/>
            <person name="Westerberg I."/>
            <person name="Brannstrom I.O."/>
            <person name="Guillou S."/>
            <person name="Cros-Aarteil S."/>
            <person name="Calhoun S."/>
            <person name="Haridas S."/>
            <person name="Kuo A."/>
            <person name="Mondo S."/>
            <person name="Pangilinan J."/>
            <person name="Riley R."/>
            <person name="LaButti K."/>
            <person name="Andreopoulos B."/>
            <person name="Lipzen A."/>
            <person name="Chen C."/>
            <person name="Yan M."/>
            <person name="Daum C."/>
            <person name="Ng V."/>
            <person name="Clum A."/>
            <person name="Steindorff A."/>
            <person name="Ohm R.A."/>
            <person name="Martin F."/>
            <person name="Silar P."/>
            <person name="Natvig D.O."/>
            <person name="Lalanne C."/>
            <person name="Gautier V."/>
            <person name="Ament-Velasquez S.L."/>
            <person name="Kruys A."/>
            <person name="Hutchinson M.I."/>
            <person name="Powell A.J."/>
            <person name="Barry K."/>
            <person name="Miller A.N."/>
            <person name="Grigoriev I.V."/>
            <person name="Debuchy R."/>
            <person name="Gladieux P."/>
            <person name="Hiltunen Thoren M."/>
            <person name="Johannesson H."/>
        </authorList>
    </citation>
    <scope>NUCLEOTIDE SEQUENCE</scope>
    <source>
        <strain evidence="4">CBS 333.67</strain>
    </source>
</reference>
<dbReference type="InterPro" id="IPR003959">
    <property type="entry name" value="ATPase_AAA_core"/>
</dbReference>
<feature type="compositionally biased region" description="Basic and acidic residues" evidence="2">
    <location>
        <begin position="808"/>
        <end position="824"/>
    </location>
</feature>
<accession>A0AAJ0M440</accession>
<keyword evidence="5" id="KW-1185">Reference proteome</keyword>
<sequence length="936" mass="106101">MSGAADRARTGLSTPRGSPPTSIAARTRILLQRELNRVTSEQNQIHNMHVEYLRLRAMQETYEAQREELRQTKLELDRLRKRCEFGSPSPQTEQQTTQPQSVSKDVVQRQVIRPRLNRATWSLFKMEMMEKKEISVIDVLDGSRQQAPGLQVNAREPAANSAVTTKHVVPGQAPLPERIRINPKHIASMLRQILEDKGPPDQIEAFKEAPFVMIRPYKALVSYSDSIQAKPQALEARFENGAAGPRHFDAETYDEDEWDELTYSQTAYEHLRCLVCFMDTEIEQKLAYLNSHQCQMVTFADTWHLFKPGDLVLDQARRQTYRIYSIYSTSHKHPSPYRKSRLIGVNRFEGAKAATALEVFPLRFAELEYRGRLIARGRLFVDMTTYKHMHYSGFTLDMREDVDIDVVVDFEEAFSHSYKVHAPEENWRPQLEILIEDPPEFTSNDDSIACEAEEETNLADEDLIIMSYLVFGFITRNRKWAKLDLKSLGYPRGSARKGDRTLSPVPTECKSQTAFDQLVLPKGHREMVQSLIAQHFRDKELASKEDMAMQDVDIVRGKGKGLILLLHGAPGVGKTTTAGDLGTTASEVEKALETNFALANRWECILLLDGADVFLVARSKEDFNRNESLFLRVLEYYAGVLFLTTNRIGDFDEAFTSRIHISLYYPHLDLTSTEAIFGLNLRLIRDCFSKSGRPIEIEEDRIIDFVRHYFETHKNEKWNGRQIRNACQTALALAEYRAQRSNYERVTDTTAVVRLEVDNLRMVSNSYLQFMKYLNEVRGKGVERWAKQMSIRAREMDVVLSNNDEESGENKGKPEADSKEKAAVPDRQQATLAVSEQYSRLPTPLGVVQQHLVPPGSAAQGSAPTSPGYGPTWAPPPVQPAYYPYYTNQSYQPPVGSGSLAAQHDAYAAWSRAQQAVQQAPPVGQGPALYGAPPPA</sequence>
<reference evidence="4" key="2">
    <citation type="submission" date="2023-06" db="EMBL/GenBank/DDBJ databases">
        <authorList>
            <consortium name="Lawrence Berkeley National Laboratory"/>
            <person name="Mondo S.J."/>
            <person name="Hensen N."/>
            <person name="Bonometti L."/>
            <person name="Westerberg I."/>
            <person name="Brannstrom I.O."/>
            <person name="Guillou S."/>
            <person name="Cros-Aarteil S."/>
            <person name="Calhoun S."/>
            <person name="Haridas S."/>
            <person name="Kuo A."/>
            <person name="Pangilinan J."/>
            <person name="Riley R."/>
            <person name="Labutti K."/>
            <person name="Andreopoulos B."/>
            <person name="Lipzen A."/>
            <person name="Chen C."/>
            <person name="Yanf M."/>
            <person name="Daum C."/>
            <person name="Ng V."/>
            <person name="Clum A."/>
            <person name="Steindorff A."/>
            <person name="Ohm R."/>
            <person name="Martin F."/>
            <person name="Silar P."/>
            <person name="Natvig D."/>
            <person name="Lalanne C."/>
            <person name="Gautier V."/>
            <person name="Ament-Velasquez S.L."/>
            <person name="Kruys A."/>
            <person name="Hutchinson M.I."/>
            <person name="Powell A.J."/>
            <person name="Barry K."/>
            <person name="Miller A.N."/>
            <person name="Grigoriev I.V."/>
            <person name="Debuchy R."/>
            <person name="Gladieux P."/>
            <person name="Thoren M.H."/>
            <person name="Johannesson H."/>
        </authorList>
    </citation>
    <scope>NUCLEOTIDE SEQUENCE</scope>
    <source>
        <strain evidence="4">CBS 333.67</strain>
    </source>
</reference>
<dbReference type="GO" id="GO:0005524">
    <property type="term" value="F:ATP binding"/>
    <property type="evidence" value="ECO:0007669"/>
    <property type="project" value="InterPro"/>
</dbReference>
<feature type="compositionally biased region" description="Low complexity" evidence="2">
    <location>
        <begin position="913"/>
        <end position="928"/>
    </location>
</feature>
<dbReference type="Proteomes" id="UP001273166">
    <property type="component" value="Unassembled WGS sequence"/>
</dbReference>
<dbReference type="SUPFAM" id="SSF52540">
    <property type="entry name" value="P-loop containing nucleoside triphosphate hydrolases"/>
    <property type="match status" value="1"/>
</dbReference>
<dbReference type="InterPro" id="IPR056599">
    <property type="entry name" value="AAA_lid_fung"/>
</dbReference>
<dbReference type="RefSeq" id="XP_062724077.1">
    <property type="nucleotide sequence ID" value="XM_062870896.1"/>
</dbReference>
<keyword evidence="1" id="KW-0175">Coiled coil</keyword>
<comment type="caution">
    <text evidence="4">The sequence shown here is derived from an EMBL/GenBank/DDBJ whole genome shotgun (WGS) entry which is preliminary data.</text>
</comment>
<feature type="region of interest" description="Disordered" evidence="2">
    <location>
        <begin position="1"/>
        <end position="24"/>
    </location>
</feature>
<feature type="compositionally biased region" description="Polar residues" evidence="2">
    <location>
        <begin position="11"/>
        <end position="21"/>
    </location>
</feature>
<feature type="region of interest" description="Disordered" evidence="2">
    <location>
        <begin position="84"/>
        <end position="104"/>
    </location>
</feature>
<evidence type="ECO:0000256" key="1">
    <source>
        <dbReference type="SAM" id="Coils"/>
    </source>
</evidence>
<dbReference type="PANTHER" id="PTHR46411">
    <property type="entry name" value="FAMILY ATPASE, PUTATIVE-RELATED"/>
    <property type="match status" value="1"/>
</dbReference>
<feature type="region of interest" description="Disordered" evidence="2">
    <location>
        <begin position="910"/>
        <end position="936"/>
    </location>
</feature>
<evidence type="ECO:0000313" key="4">
    <source>
        <dbReference type="EMBL" id="KAK3308297.1"/>
    </source>
</evidence>
<protein>
    <recommendedName>
        <fullName evidence="3">AAA+ ATPase domain-containing protein</fullName>
    </recommendedName>
</protein>
<feature type="coiled-coil region" evidence="1">
    <location>
        <begin position="52"/>
        <end position="82"/>
    </location>
</feature>
<name>A0AAJ0M440_9PEZI</name>
<dbReference type="EMBL" id="JAUDZG010000002">
    <property type="protein sequence ID" value="KAK3308297.1"/>
    <property type="molecule type" value="Genomic_DNA"/>
</dbReference>
<organism evidence="4 5">
    <name type="scientific">Chaetomium strumarium</name>
    <dbReference type="NCBI Taxonomy" id="1170767"/>
    <lineage>
        <taxon>Eukaryota</taxon>
        <taxon>Fungi</taxon>
        <taxon>Dikarya</taxon>
        <taxon>Ascomycota</taxon>
        <taxon>Pezizomycotina</taxon>
        <taxon>Sordariomycetes</taxon>
        <taxon>Sordariomycetidae</taxon>
        <taxon>Sordariales</taxon>
        <taxon>Chaetomiaceae</taxon>
        <taxon>Chaetomium</taxon>
    </lineage>
</organism>
<gene>
    <name evidence="4" type="ORF">B0T15DRAFT_572501</name>
</gene>
<dbReference type="Gene3D" id="3.40.50.300">
    <property type="entry name" value="P-loop containing nucleotide triphosphate hydrolases"/>
    <property type="match status" value="1"/>
</dbReference>
<dbReference type="AlphaFoldDB" id="A0AAJ0M440"/>
<dbReference type="PANTHER" id="PTHR46411:SF2">
    <property type="entry name" value="AAA+ ATPASE DOMAIN-CONTAINING PROTEIN"/>
    <property type="match status" value="1"/>
</dbReference>
<evidence type="ECO:0000256" key="2">
    <source>
        <dbReference type="SAM" id="MobiDB-lite"/>
    </source>
</evidence>
<proteinExistence type="predicted"/>
<dbReference type="GO" id="GO:0016887">
    <property type="term" value="F:ATP hydrolysis activity"/>
    <property type="evidence" value="ECO:0007669"/>
    <property type="project" value="InterPro"/>
</dbReference>
<evidence type="ECO:0000313" key="5">
    <source>
        <dbReference type="Proteomes" id="UP001273166"/>
    </source>
</evidence>
<feature type="domain" description="AAA+ ATPase" evidence="3">
    <location>
        <begin position="560"/>
        <end position="667"/>
    </location>
</feature>
<dbReference type="InterPro" id="IPR027417">
    <property type="entry name" value="P-loop_NTPase"/>
</dbReference>
<feature type="region of interest" description="Disordered" evidence="2">
    <location>
        <begin position="797"/>
        <end position="828"/>
    </location>
</feature>